<dbReference type="Pfam" id="PF02368">
    <property type="entry name" value="Big_2"/>
    <property type="match status" value="1"/>
</dbReference>
<dbReference type="InterPro" id="IPR046746">
    <property type="entry name" value="Big_15"/>
</dbReference>
<dbReference type="Pfam" id="PF03272">
    <property type="entry name" value="Mucin_bdg"/>
    <property type="match status" value="1"/>
</dbReference>
<name>A0ABX4XNY0_9LIST</name>
<accession>A0ABX4XNY0</accession>
<protein>
    <recommendedName>
        <fullName evidence="2">Peptidase M60 domain-containing protein</fullName>
    </recommendedName>
</protein>
<dbReference type="Proteomes" id="UP000236500">
    <property type="component" value="Unassembled WGS sequence"/>
</dbReference>
<dbReference type="Pfam" id="PF13402">
    <property type="entry name" value="Peptidase_M60"/>
    <property type="match status" value="1"/>
</dbReference>
<evidence type="ECO:0000256" key="1">
    <source>
        <dbReference type="SAM" id="SignalP"/>
    </source>
</evidence>
<dbReference type="InterPro" id="IPR004954">
    <property type="entry name" value="Mucin-bd"/>
</dbReference>
<comment type="caution">
    <text evidence="3">The sequence shown here is derived from an EMBL/GenBank/DDBJ whole genome shotgun (WGS) entry which is preliminary data.</text>
</comment>
<dbReference type="Gene3D" id="2.60.40.1080">
    <property type="match status" value="1"/>
</dbReference>
<dbReference type="SMART" id="SM01276">
    <property type="entry name" value="M60-like"/>
    <property type="match status" value="1"/>
</dbReference>
<dbReference type="Pfam" id="PF20622">
    <property type="entry name" value="Big_15"/>
    <property type="match status" value="4"/>
</dbReference>
<evidence type="ECO:0000313" key="4">
    <source>
        <dbReference type="Proteomes" id="UP000236500"/>
    </source>
</evidence>
<keyword evidence="4" id="KW-1185">Reference proteome</keyword>
<evidence type="ECO:0000313" key="3">
    <source>
        <dbReference type="EMBL" id="PNP92137.1"/>
    </source>
</evidence>
<evidence type="ECO:0000259" key="2">
    <source>
        <dbReference type="PROSITE" id="PS51723"/>
    </source>
</evidence>
<dbReference type="InterPro" id="IPR003343">
    <property type="entry name" value="Big_2"/>
</dbReference>
<dbReference type="SMART" id="SM00635">
    <property type="entry name" value="BID_2"/>
    <property type="match status" value="1"/>
</dbReference>
<dbReference type="Gene3D" id="3.40.390.80">
    <property type="entry name" value="Peptidase M60, enhancin-like domain 2"/>
    <property type="match status" value="1"/>
</dbReference>
<keyword evidence="1" id="KW-0732">Signal</keyword>
<dbReference type="EMBL" id="MPDH01000009">
    <property type="protein sequence ID" value="PNP92137.1"/>
    <property type="molecule type" value="Genomic_DNA"/>
</dbReference>
<dbReference type="Gene3D" id="1.10.390.30">
    <property type="entry name" value="Peptidase M60, enhancin-like domain 3"/>
    <property type="match status" value="1"/>
</dbReference>
<dbReference type="InterPro" id="IPR008964">
    <property type="entry name" value="Invasin/intimin_cell_adhesion"/>
</dbReference>
<feature type="domain" description="Peptidase M60" evidence="2">
    <location>
        <begin position="61"/>
        <end position="361"/>
    </location>
</feature>
<reference evidence="3 4" key="1">
    <citation type="submission" date="2016-11" db="EMBL/GenBank/DDBJ databases">
        <title>Whole Genome Sequence of Listeria newyorkensis.</title>
        <authorList>
            <person name="Frink S."/>
            <person name="Morales C."/>
            <person name="Kiang D."/>
        </authorList>
    </citation>
    <scope>NUCLEOTIDE SEQUENCE [LARGE SCALE GENOMIC DNA]</scope>
    <source>
        <strain evidence="3 4">F1604011-044</strain>
    </source>
</reference>
<feature type="signal peptide" evidence="1">
    <location>
        <begin position="1"/>
        <end position="33"/>
    </location>
</feature>
<dbReference type="InterPro" id="IPR042279">
    <property type="entry name" value="Pep_M60_3"/>
</dbReference>
<dbReference type="PROSITE" id="PS51723">
    <property type="entry name" value="PEPTIDASE_M60"/>
    <property type="match status" value="1"/>
</dbReference>
<dbReference type="InterPro" id="IPR031161">
    <property type="entry name" value="Peptidase_M60_dom"/>
</dbReference>
<dbReference type="SUPFAM" id="SSF49373">
    <property type="entry name" value="Invasin/intimin cell-adhesion fragments"/>
    <property type="match status" value="1"/>
</dbReference>
<sequence length="1177" mass="129996">MKLQKGAGMKKIQASLLLMILIVLGGFAQQVHADSVQTKSLYVLEKPTWLDNAGISKGIYHDKQDLGIILPANVQLEIRQTNPDFQERLTMELLNDDSQKEKSVNITSNWQVVSNAYTAVPFIDTTFGKEAPVLEYKVTNTMKTLPIYHKGDNEAAFFQQWDNSNAEFALIYSKYFQTFVPKKDKAYMKRMRDFSSIDGLIDYYTDVFETYNKLDGLSFTPENPTDKNISNKYFMKANAHGAGAAYYGGDHTAQNSDSLADFYLSKGWGGLHEIAHGYQGSFMNDSSFNVGEVWNNIYAAAYEKKTMGTRIFQDGWLYNYGDKPGMERRVINLWQTTHTPVNNWDVSSKLLAMVTLQNKAGDDAFILFNKEHRKMANTPGYEPSNHYLLDLISRYYGQASGFDFTPTILSFGGTMSTQQQEDNRSRNYKPVAPITELVPASQLTTIQNRLGLETPFALVDTDQLASSELSGSAMIHLKIDDFSQLEGQYLVLTNGTKEIKRVKITSKDLNIGTLPNGIYTINLPTGKAVKYSFDTHYLRVKEATNDVTVTYTAKKASPLISQTIHFLGLGDGEFATAIVDLNKEKLTMALTSTSPHVYFGSTEYAKLEILDLNNNVIYTKSMSGSGTVPSKDTPTIKVGYKVRVYHAEPVRLKVDNLPIVNTAQKTNTFTVTKAGLVNDNLRNNAEEDLVARIHTLAEMIQANPLIVNNDYAEVKDDLLLAIDVLSEPMKTTLLDRYVTLLPKEAATSIETSVNQIQAGDQDSGQVIATISPSKANQAVTYQSSDSEVITVDASGNWTAKGAGEAVITVTSVSNPELVKTIAVQITTVLTPEGLTAKQYNMGDAKLTGTFGTGISYVRLWINGKAVTQAITKADGTYEILNAASYIIKPTDKIEVVGVDTKYVEKNRITVTASGESMFDDTLTVDSYEIGSDTVTGTFGKSIWKVRLWVNGKAVAQATTNSDGSYTFTNVAGYIRMTSDEVEIVGVDTQYTEVKRIAATLTGTSTIDNTITAETYRIGDEKLSGNYGKDVFKVRLWVNGKIITQANTSSGEYTFTNIASFVASPLDVVQVVAVDSQYKEINRIDIDTTGLALYNYVLTTEDYTLGDSKIHGNYGKDITEVKLSVGGQIVQTATVDKKTRNYSFTNVDTLITNNNASVRIIGYNAQHQEVKRIALNIE</sequence>
<feature type="chain" id="PRO_5047505868" description="Peptidase M60 domain-containing protein" evidence="1">
    <location>
        <begin position="34"/>
        <end position="1177"/>
    </location>
</feature>
<proteinExistence type="predicted"/>
<organism evidence="3 4">
    <name type="scientific">Listeria newyorkensis</name>
    <dbReference type="NCBI Taxonomy" id="1497681"/>
    <lineage>
        <taxon>Bacteria</taxon>
        <taxon>Bacillati</taxon>
        <taxon>Bacillota</taxon>
        <taxon>Bacilli</taxon>
        <taxon>Bacillales</taxon>
        <taxon>Listeriaceae</taxon>
        <taxon>Listeria</taxon>
    </lineage>
</organism>
<gene>
    <name evidence="3" type="ORF">BMT55_09205</name>
</gene>
<dbReference type="RefSeq" id="WP_052171493.1">
    <property type="nucleotide sequence ID" value="NZ_BJEY01000011.1"/>
</dbReference>